<dbReference type="GO" id="GO:0020037">
    <property type="term" value="F:heme binding"/>
    <property type="evidence" value="ECO:0007669"/>
    <property type="project" value="InterPro"/>
</dbReference>
<dbReference type="GeneID" id="34013262"/>
<keyword evidence="2 4" id="KW-0479">Metal-binding</keyword>
<dbReference type="KEGG" id="bvc:CEP68_01665"/>
<evidence type="ECO:0000259" key="5">
    <source>
        <dbReference type="PROSITE" id="PS51007"/>
    </source>
</evidence>
<keyword evidence="1 4" id="KW-0349">Heme</keyword>
<reference evidence="7" key="1">
    <citation type="submission" date="2017-06" db="EMBL/GenBank/DDBJ databases">
        <title>FDA dAtabase for Regulatory Grade micrObial Sequences (FDA-ARGOS): Supporting development and validation of Infectious Disease Dx tests.</title>
        <authorList>
            <person name="Minogue T."/>
            <person name="Wolcott M."/>
            <person name="Wasieloski L."/>
            <person name="Aguilar W."/>
            <person name="Moore D."/>
            <person name="Tallon L."/>
            <person name="Sadzewicz L."/>
            <person name="Sengamalay N."/>
            <person name="Ott S."/>
            <person name="Godinez A."/>
            <person name="Nagaraj S."/>
            <person name="Nadendla S."/>
            <person name="Geyer C."/>
            <person name="Sichtig H."/>
        </authorList>
    </citation>
    <scope>NUCLEOTIDE SEQUENCE [LARGE SCALE GENOMIC DNA]</scope>
    <source>
        <strain evidence="7">FDAARGOS_289</strain>
    </source>
</reference>
<dbReference type="AlphaFoldDB" id="A0A1Z3U4W4"/>
<feature type="domain" description="Cytochrome c" evidence="5">
    <location>
        <begin position="39"/>
        <end position="130"/>
    </location>
</feature>
<dbReference type="SUPFAM" id="SSF46626">
    <property type="entry name" value="Cytochrome c"/>
    <property type="match status" value="1"/>
</dbReference>
<dbReference type="InterPro" id="IPR036909">
    <property type="entry name" value="Cyt_c-like_dom_sf"/>
</dbReference>
<evidence type="ECO:0000313" key="7">
    <source>
        <dbReference type="Proteomes" id="UP000197050"/>
    </source>
</evidence>
<gene>
    <name evidence="6" type="ORF">CEP68_01665</name>
</gene>
<dbReference type="InterPro" id="IPR009056">
    <property type="entry name" value="Cyt_c-like_dom"/>
</dbReference>
<dbReference type="GO" id="GO:0009055">
    <property type="term" value="F:electron transfer activity"/>
    <property type="evidence" value="ECO:0007669"/>
    <property type="project" value="InterPro"/>
</dbReference>
<dbReference type="PROSITE" id="PS51257">
    <property type="entry name" value="PROKAR_LIPOPROTEIN"/>
    <property type="match status" value="1"/>
</dbReference>
<keyword evidence="3 4" id="KW-0408">Iron</keyword>
<dbReference type="GO" id="GO:0046872">
    <property type="term" value="F:metal ion binding"/>
    <property type="evidence" value="ECO:0007669"/>
    <property type="project" value="UniProtKB-KW"/>
</dbReference>
<evidence type="ECO:0000256" key="4">
    <source>
        <dbReference type="PROSITE-ProRule" id="PRU00433"/>
    </source>
</evidence>
<dbReference type="RefSeq" id="WP_088582176.1">
    <property type="nucleotide sequence ID" value="NZ_CP022048.2"/>
</dbReference>
<sequence>MDFRTTGEAIGRRAAACALALALCACVDKSDLPRPVVQADAAAGLAVIKEVGCAACHRIPDVAWPEGRSGSNLAGFGARPLIAERLPNQPDVLIRWLIDAPSMDPGTAMPPMPLTQDQARDVAAYLYPLDED</sequence>
<organism evidence="6 7">
    <name type="scientific">Brevundimonas vesicularis</name>
    <name type="common">Pseudomonas vesicularis</name>
    <dbReference type="NCBI Taxonomy" id="41276"/>
    <lineage>
        <taxon>Bacteria</taxon>
        <taxon>Pseudomonadati</taxon>
        <taxon>Pseudomonadota</taxon>
        <taxon>Alphaproteobacteria</taxon>
        <taxon>Caulobacterales</taxon>
        <taxon>Caulobacteraceae</taxon>
        <taxon>Brevundimonas</taxon>
    </lineage>
</organism>
<evidence type="ECO:0000256" key="1">
    <source>
        <dbReference type="ARBA" id="ARBA00022617"/>
    </source>
</evidence>
<dbReference type="EMBL" id="CP022048">
    <property type="protein sequence ID" value="ASE38317.1"/>
    <property type="molecule type" value="Genomic_DNA"/>
</dbReference>
<evidence type="ECO:0000256" key="3">
    <source>
        <dbReference type="ARBA" id="ARBA00023004"/>
    </source>
</evidence>
<dbReference type="Pfam" id="PF00034">
    <property type="entry name" value="Cytochrom_C"/>
    <property type="match status" value="1"/>
</dbReference>
<name>A0A1Z3U4W4_BREVE</name>
<accession>A0A1Z3U4W4</accession>
<protein>
    <submittedName>
        <fullName evidence="6">Cytochrome C</fullName>
    </submittedName>
</protein>
<dbReference type="PROSITE" id="PS51007">
    <property type="entry name" value="CYTC"/>
    <property type="match status" value="1"/>
</dbReference>
<dbReference type="Proteomes" id="UP000197050">
    <property type="component" value="Chromosome"/>
</dbReference>
<evidence type="ECO:0000313" key="6">
    <source>
        <dbReference type="EMBL" id="ASE38317.1"/>
    </source>
</evidence>
<proteinExistence type="predicted"/>
<dbReference type="Gene3D" id="1.10.760.10">
    <property type="entry name" value="Cytochrome c-like domain"/>
    <property type="match status" value="1"/>
</dbReference>
<evidence type="ECO:0000256" key="2">
    <source>
        <dbReference type="ARBA" id="ARBA00022723"/>
    </source>
</evidence>